<feature type="binding site" evidence="5">
    <location>
        <begin position="9"/>
        <end position="16"/>
    </location>
    <ligand>
        <name>ATP</name>
        <dbReference type="ChEBI" id="CHEBI:30616"/>
    </ligand>
</feature>
<reference evidence="8 9" key="1">
    <citation type="submission" date="2009-12" db="EMBL/GenBank/DDBJ databases">
        <title>The draft genome of Batrachochytrium dendrobatidis.</title>
        <authorList>
            <consortium name="US DOE Joint Genome Institute (JGI-PGF)"/>
            <person name="Kuo A."/>
            <person name="Salamov A."/>
            <person name="Schmutz J."/>
            <person name="Lucas S."/>
            <person name="Pitluck S."/>
            <person name="Rosenblum E."/>
            <person name="Stajich J."/>
            <person name="Eisen M."/>
            <person name="Grigoriev I.V."/>
        </authorList>
    </citation>
    <scope>NUCLEOTIDE SEQUENCE [LARGE SCALE GENOMIC DNA]</scope>
    <source>
        <strain evidence="9">JAM81 / FGSC 10211</strain>
    </source>
</reference>
<dbReference type="Proteomes" id="UP000007241">
    <property type="component" value="Unassembled WGS sequence"/>
</dbReference>
<organism evidence="8 9">
    <name type="scientific">Batrachochytrium dendrobatidis (strain JAM81 / FGSC 10211)</name>
    <name type="common">Frog chytrid fungus</name>
    <dbReference type="NCBI Taxonomy" id="684364"/>
    <lineage>
        <taxon>Eukaryota</taxon>
        <taxon>Fungi</taxon>
        <taxon>Fungi incertae sedis</taxon>
        <taxon>Chytridiomycota</taxon>
        <taxon>Chytridiomycota incertae sedis</taxon>
        <taxon>Chytridiomycetes</taxon>
        <taxon>Rhizophydiales</taxon>
        <taxon>Rhizophydiales incertae sedis</taxon>
        <taxon>Batrachochytrium</taxon>
    </lineage>
</organism>
<feature type="domain" description="Kinesin motor" evidence="7">
    <location>
        <begin position="1"/>
        <end position="250"/>
    </location>
</feature>
<dbReference type="SUPFAM" id="SSF52540">
    <property type="entry name" value="P-loop containing nucleoside triphosphate hydrolases"/>
    <property type="match status" value="1"/>
</dbReference>
<keyword evidence="3" id="KW-0175">Coiled coil</keyword>
<dbReference type="SMART" id="SM00129">
    <property type="entry name" value="KISc"/>
    <property type="match status" value="1"/>
</dbReference>
<keyword evidence="2 5" id="KW-0067">ATP-binding</keyword>
<dbReference type="GO" id="GO:0008017">
    <property type="term" value="F:microtubule binding"/>
    <property type="evidence" value="ECO:0007669"/>
    <property type="project" value="InterPro"/>
</dbReference>
<evidence type="ECO:0000313" key="9">
    <source>
        <dbReference type="Proteomes" id="UP000007241"/>
    </source>
</evidence>
<evidence type="ECO:0000256" key="2">
    <source>
        <dbReference type="ARBA" id="ARBA00022840"/>
    </source>
</evidence>
<dbReference type="InterPro" id="IPR019821">
    <property type="entry name" value="Kinesin_motor_CS"/>
</dbReference>
<dbReference type="InterPro" id="IPR001752">
    <property type="entry name" value="Kinesin_motor_dom"/>
</dbReference>
<gene>
    <name evidence="8" type="ORF">BATDEDRAFT_14772</name>
</gene>
<evidence type="ECO:0000256" key="3">
    <source>
        <dbReference type="ARBA" id="ARBA00023054"/>
    </source>
</evidence>
<dbReference type="Pfam" id="PF00225">
    <property type="entry name" value="Kinesin"/>
    <property type="match status" value="1"/>
</dbReference>
<dbReference type="RefSeq" id="XP_006682755.1">
    <property type="nucleotide sequence ID" value="XM_006682692.1"/>
</dbReference>
<keyword evidence="1 5" id="KW-0547">Nucleotide-binding</keyword>
<dbReference type="OrthoDB" id="3176171at2759"/>
<dbReference type="PROSITE" id="PS00411">
    <property type="entry name" value="KINESIN_MOTOR_1"/>
    <property type="match status" value="1"/>
</dbReference>
<dbReference type="GO" id="GO:0005874">
    <property type="term" value="C:microtubule"/>
    <property type="evidence" value="ECO:0007669"/>
    <property type="project" value="UniProtKB-KW"/>
</dbReference>
<dbReference type="GO" id="GO:0005524">
    <property type="term" value="F:ATP binding"/>
    <property type="evidence" value="ECO:0007669"/>
    <property type="project" value="UniProtKB-UniRule"/>
</dbReference>
<evidence type="ECO:0000313" key="8">
    <source>
        <dbReference type="EMBL" id="EGF76571.1"/>
    </source>
</evidence>
<dbReference type="EMBL" id="GL882896">
    <property type="protein sequence ID" value="EGF76571.1"/>
    <property type="molecule type" value="Genomic_DNA"/>
</dbReference>
<dbReference type="HOGENOM" id="CLU_001485_2_0_1"/>
<dbReference type="InterPro" id="IPR027640">
    <property type="entry name" value="Kinesin-like_fam"/>
</dbReference>
<dbReference type="AlphaFoldDB" id="F4PE03"/>
<name>F4PE03_BATDJ</name>
<dbReference type="STRING" id="684364.F4PE03"/>
<protein>
    <recommendedName>
        <fullName evidence="6">Kinesin-like protein</fullName>
    </recommendedName>
</protein>
<accession>F4PE03</accession>
<dbReference type="PRINTS" id="PR00380">
    <property type="entry name" value="KINESINHEAVY"/>
</dbReference>
<evidence type="ECO:0000256" key="1">
    <source>
        <dbReference type="ARBA" id="ARBA00022741"/>
    </source>
</evidence>
<keyword evidence="4 5" id="KW-0505">Motor protein</keyword>
<evidence type="ECO:0000256" key="4">
    <source>
        <dbReference type="ARBA" id="ARBA00023175"/>
    </source>
</evidence>
<keyword evidence="6" id="KW-0493">Microtubule</keyword>
<dbReference type="GO" id="GO:0003777">
    <property type="term" value="F:microtubule motor activity"/>
    <property type="evidence" value="ECO:0007669"/>
    <property type="project" value="InterPro"/>
</dbReference>
<dbReference type="InterPro" id="IPR027417">
    <property type="entry name" value="P-loop_NTPase"/>
</dbReference>
<dbReference type="OMA" id="MEGSFIN"/>
<proteinExistence type="inferred from homology"/>
<evidence type="ECO:0000256" key="5">
    <source>
        <dbReference type="PROSITE-ProRule" id="PRU00283"/>
    </source>
</evidence>
<dbReference type="GO" id="GO:0007018">
    <property type="term" value="P:microtubule-based movement"/>
    <property type="evidence" value="ECO:0007669"/>
    <property type="project" value="InterPro"/>
</dbReference>
<dbReference type="GeneID" id="18236956"/>
<comment type="similarity">
    <text evidence="5 6">Belongs to the TRAFAC class myosin-kinesin ATPase superfamily. Kinesin family.</text>
</comment>
<dbReference type="PANTHER" id="PTHR47968:SF75">
    <property type="entry name" value="CENTROMERE-ASSOCIATED PROTEIN E"/>
    <property type="match status" value="1"/>
</dbReference>
<evidence type="ECO:0000259" key="7">
    <source>
        <dbReference type="PROSITE" id="PS50067"/>
    </source>
</evidence>
<keyword evidence="9" id="KW-1185">Reference proteome</keyword>
<dbReference type="InterPro" id="IPR036961">
    <property type="entry name" value="Kinesin_motor_dom_sf"/>
</dbReference>
<evidence type="ECO:0000256" key="6">
    <source>
        <dbReference type="RuleBase" id="RU000394"/>
    </source>
</evidence>
<dbReference type="InParanoid" id="F4PE03"/>
<sequence length="267" mass="29299">YTGTIFAYGQTSSGKTHTMMGDESEPGIILLAVENIFRHISKVSSLLVEFLLRVSYLEIYNEVIRDLLEPGNINLKIHETINRDIFVGNLSEHVVSSAVQIKEILAIGEGNRHIGETNMNDKSSRSHTIFKMVSQTKSVDNADAVKVSQLNLVDLAGSERVGHTGAEGIRLKEGGHINKSLLTLSTVIGKLSDGGDKRHIPYRDSKLTRILQPSIGGNANTAIICTITPAQLHSDETHSTLRFASRAKTITNKPQVNEVSFYLIILL</sequence>
<feature type="non-terminal residue" evidence="8">
    <location>
        <position position="1"/>
    </location>
</feature>
<dbReference type="Gene3D" id="3.40.850.10">
    <property type="entry name" value="Kinesin motor domain"/>
    <property type="match status" value="1"/>
</dbReference>
<dbReference type="PANTHER" id="PTHR47968">
    <property type="entry name" value="CENTROMERE PROTEIN E"/>
    <property type="match status" value="1"/>
</dbReference>
<dbReference type="PROSITE" id="PS50067">
    <property type="entry name" value="KINESIN_MOTOR_2"/>
    <property type="match status" value="1"/>
</dbReference>